<sequence length="49" mass="5794">MVHQYTFLLWSEQLEKFGKREISNISGITDEQKIRKTSIDVPSKKIDRV</sequence>
<organism evidence="1 2">
    <name type="scientific">Paenibacillus cineris</name>
    <dbReference type="NCBI Taxonomy" id="237530"/>
    <lineage>
        <taxon>Bacteria</taxon>
        <taxon>Bacillati</taxon>
        <taxon>Bacillota</taxon>
        <taxon>Bacilli</taxon>
        <taxon>Bacillales</taxon>
        <taxon>Paenibacillaceae</taxon>
        <taxon>Paenibacillus</taxon>
    </lineage>
</organism>
<comment type="caution">
    <text evidence="1">The sequence shown here is derived from an EMBL/GenBank/DDBJ whole genome shotgun (WGS) entry which is preliminary data.</text>
</comment>
<dbReference type="Proteomes" id="UP000676601">
    <property type="component" value="Unassembled WGS sequence"/>
</dbReference>
<gene>
    <name evidence="1" type="ORF">J21TS7_23540</name>
</gene>
<proteinExistence type="predicted"/>
<evidence type="ECO:0000313" key="1">
    <source>
        <dbReference type="EMBL" id="GIO54036.1"/>
    </source>
</evidence>
<keyword evidence="2" id="KW-1185">Reference proteome</keyword>
<dbReference type="EMBL" id="BORU01000001">
    <property type="protein sequence ID" value="GIO54036.1"/>
    <property type="molecule type" value="Genomic_DNA"/>
</dbReference>
<accession>A0ABQ4LCA0</accession>
<reference evidence="1 2" key="1">
    <citation type="submission" date="2021-03" db="EMBL/GenBank/DDBJ databases">
        <title>Antimicrobial resistance genes in bacteria isolated from Japanese honey, and their potential for conferring macrolide and lincosamide resistance in the American foulbrood pathogen Paenibacillus larvae.</title>
        <authorList>
            <person name="Okamoto M."/>
            <person name="Kumagai M."/>
            <person name="Kanamori H."/>
            <person name="Takamatsu D."/>
        </authorList>
    </citation>
    <scope>NUCLEOTIDE SEQUENCE [LARGE SCALE GENOMIC DNA]</scope>
    <source>
        <strain evidence="1 2">J21TS7</strain>
    </source>
</reference>
<name>A0ABQ4LCA0_9BACL</name>
<protein>
    <submittedName>
        <fullName evidence="1">Uncharacterized protein</fullName>
    </submittedName>
</protein>
<evidence type="ECO:0000313" key="2">
    <source>
        <dbReference type="Proteomes" id="UP000676601"/>
    </source>
</evidence>